<gene>
    <name evidence="2" type="primary">Myo5a_0</name>
    <name evidence="2" type="ORF">PANHAL_R13476</name>
</gene>
<sequence length="116" mass="13321">IKQVVKQMFYIIGAVTLNNLLLRKDMCSYNVSQLEEWLRDKNLMNSGAKETLEPLIQAAQLLQVKKKTDEDAEAICSMCNALTTAQIVKVLNLYTPVNEFEERVLVSFIRTIQVWL</sequence>
<dbReference type="OrthoDB" id="6108017at2759"/>
<evidence type="ECO:0000313" key="2">
    <source>
        <dbReference type="EMBL" id="NXS71953.1"/>
    </source>
</evidence>
<name>A0A7L2WPK4_PANHA</name>
<dbReference type="SMART" id="SM01132">
    <property type="entry name" value="DIL"/>
    <property type="match status" value="1"/>
</dbReference>
<dbReference type="InterPro" id="IPR052072">
    <property type="entry name" value="Vascular_dev_regulator"/>
</dbReference>
<feature type="domain" description="Dilute" evidence="1">
    <location>
        <begin position="1"/>
        <end position="116"/>
    </location>
</feature>
<evidence type="ECO:0000313" key="3">
    <source>
        <dbReference type="Proteomes" id="UP000580171"/>
    </source>
</evidence>
<comment type="caution">
    <text evidence="2">The sequence shown here is derived from an EMBL/GenBank/DDBJ whole genome shotgun (WGS) entry which is preliminary data.</text>
</comment>
<dbReference type="AlphaFoldDB" id="A0A7L2WPK4"/>
<accession>A0A7L2WPK4</accession>
<reference evidence="2 3" key="1">
    <citation type="submission" date="2019-09" db="EMBL/GenBank/DDBJ databases">
        <title>Bird 10,000 Genomes (B10K) Project - Family phase.</title>
        <authorList>
            <person name="Zhang G."/>
        </authorList>
    </citation>
    <scope>NUCLEOTIDE SEQUENCE [LARGE SCALE GENOMIC DNA]</scope>
    <source>
        <strain evidence="2">B10K-DU-012-58</strain>
        <tissue evidence="2">Muscle</tissue>
    </source>
</reference>
<dbReference type="EMBL" id="VYZV01026897">
    <property type="protein sequence ID" value="NXS71953.1"/>
    <property type="molecule type" value="Genomic_DNA"/>
</dbReference>
<dbReference type="PANTHER" id="PTHR16027:SF6">
    <property type="entry name" value="DILUTE DOMAIN-CONTAINING PROTEIN"/>
    <property type="match status" value="1"/>
</dbReference>
<evidence type="ECO:0000259" key="1">
    <source>
        <dbReference type="PROSITE" id="PS51126"/>
    </source>
</evidence>
<feature type="non-terminal residue" evidence="2">
    <location>
        <position position="1"/>
    </location>
</feature>
<dbReference type="InterPro" id="IPR002710">
    <property type="entry name" value="Dilute_dom"/>
</dbReference>
<dbReference type="Pfam" id="PF01843">
    <property type="entry name" value="DIL"/>
    <property type="match status" value="1"/>
</dbReference>
<dbReference type="PROSITE" id="PS51126">
    <property type="entry name" value="DILUTE"/>
    <property type="match status" value="1"/>
</dbReference>
<protein>
    <submittedName>
        <fullName evidence="2">MYO5A protein</fullName>
    </submittedName>
</protein>
<organism evidence="2 3">
    <name type="scientific">Pandion haliaetus</name>
    <name type="common">Osprey</name>
    <name type="synonym">Falco haliaetus</name>
    <dbReference type="NCBI Taxonomy" id="56262"/>
    <lineage>
        <taxon>Eukaryota</taxon>
        <taxon>Metazoa</taxon>
        <taxon>Chordata</taxon>
        <taxon>Craniata</taxon>
        <taxon>Vertebrata</taxon>
        <taxon>Euteleostomi</taxon>
        <taxon>Archelosauria</taxon>
        <taxon>Archosauria</taxon>
        <taxon>Dinosauria</taxon>
        <taxon>Saurischia</taxon>
        <taxon>Theropoda</taxon>
        <taxon>Coelurosauria</taxon>
        <taxon>Aves</taxon>
        <taxon>Neognathae</taxon>
        <taxon>Neoaves</taxon>
        <taxon>Telluraves</taxon>
        <taxon>Accipitrimorphae</taxon>
        <taxon>Accipitriformes</taxon>
        <taxon>Pandionidae</taxon>
        <taxon>Pandion</taxon>
    </lineage>
</organism>
<feature type="non-terminal residue" evidence="2">
    <location>
        <position position="116"/>
    </location>
</feature>
<dbReference type="Proteomes" id="UP000580171">
    <property type="component" value="Unassembled WGS sequence"/>
</dbReference>
<dbReference type="PANTHER" id="PTHR16027">
    <property type="entry name" value="DILUTE DOMAIN-CONTAINING PROTEIN YPR089W"/>
    <property type="match status" value="1"/>
</dbReference>
<keyword evidence="3" id="KW-1185">Reference proteome</keyword>
<proteinExistence type="predicted"/>
<dbReference type="GO" id="GO:0051020">
    <property type="term" value="F:GTPase binding"/>
    <property type="evidence" value="ECO:0007669"/>
    <property type="project" value="TreeGrafter"/>
</dbReference>